<evidence type="ECO:0000313" key="12">
    <source>
        <dbReference type="EMBL" id="CAD7274447.1"/>
    </source>
</evidence>
<reference evidence="12" key="1">
    <citation type="submission" date="2020-11" db="EMBL/GenBank/DDBJ databases">
        <authorList>
            <person name="Tran Van P."/>
        </authorList>
    </citation>
    <scope>NUCLEOTIDE SEQUENCE</scope>
</reference>
<dbReference type="EC" id="2.3.1.20" evidence="4"/>
<feature type="transmembrane region" description="Helical" evidence="11">
    <location>
        <begin position="105"/>
        <end position="126"/>
    </location>
</feature>
<evidence type="ECO:0000256" key="4">
    <source>
        <dbReference type="ARBA" id="ARBA00013244"/>
    </source>
</evidence>
<dbReference type="PANTHER" id="PTHR10408:SF7">
    <property type="entry name" value="DIACYLGLYCEROL O-ACYLTRANSFERASE 1"/>
    <property type="match status" value="1"/>
</dbReference>
<keyword evidence="6 11" id="KW-0812">Transmembrane</keyword>
<dbReference type="GO" id="GO:0019432">
    <property type="term" value="P:triglyceride biosynthetic process"/>
    <property type="evidence" value="ECO:0007669"/>
    <property type="project" value="TreeGrafter"/>
</dbReference>
<evidence type="ECO:0000256" key="2">
    <source>
        <dbReference type="ARBA" id="ARBA00005189"/>
    </source>
</evidence>
<dbReference type="AlphaFoldDB" id="A0A7R9BIA0"/>
<evidence type="ECO:0000256" key="3">
    <source>
        <dbReference type="ARBA" id="ARBA00009010"/>
    </source>
</evidence>
<feature type="transmembrane region" description="Helical" evidence="11">
    <location>
        <begin position="331"/>
        <end position="355"/>
    </location>
</feature>
<evidence type="ECO:0000256" key="7">
    <source>
        <dbReference type="ARBA" id="ARBA00022824"/>
    </source>
</evidence>
<keyword evidence="7" id="KW-0256">Endoplasmic reticulum</keyword>
<comment type="pathway">
    <text evidence="2">Lipid metabolism.</text>
</comment>
<evidence type="ECO:0000256" key="6">
    <source>
        <dbReference type="ARBA" id="ARBA00022692"/>
    </source>
</evidence>
<dbReference type="InterPro" id="IPR014371">
    <property type="entry name" value="Oat_ACAT_DAG_ARE"/>
</dbReference>
<dbReference type="Proteomes" id="UP000678499">
    <property type="component" value="Unassembled WGS sequence"/>
</dbReference>
<evidence type="ECO:0000256" key="10">
    <source>
        <dbReference type="ARBA" id="ARBA00023315"/>
    </source>
</evidence>
<evidence type="ECO:0000256" key="1">
    <source>
        <dbReference type="ARBA" id="ARBA00004477"/>
    </source>
</evidence>
<protein>
    <recommendedName>
        <fullName evidence="4">diacylglycerol O-acyltransferase</fullName>
        <ecNumber evidence="4">2.3.1.20</ecNumber>
    </recommendedName>
</protein>
<dbReference type="OrthoDB" id="10039049at2759"/>
<accession>A0A7R9BIA0</accession>
<feature type="transmembrane region" description="Helical" evidence="11">
    <location>
        <begin position="147"/>
        <end position="166"/>
    </location>
</feature>
<dbReference type="GO" id="GO:0005789">
    <property type="term" value="C:endoplasmic reticulum membrane"/>
    <property type="evidence" value="ECO:0007669"/>
    <property type="project" value="UniProtKB-SubCell"/>
</dbReference>
<organism evidence="12">
    <name type="scientific">Notodromas monacha</name>
    <dbReference type="NCBI Taxonomy" id="399045"/>
    <lineage>
        <taxon>Eukaryota</taxon>
        <taxon>Metazoa</taxon>
        <taxon>Ecdysozoa</taxon>
        <taxon>Arthropoda</taxon>
        <taxon>Crustacea</taxon>
        <taxon>Oligostraca</taxon>
        <taxon>Ostracoda</taxon>
        <taxon>Podocopa</taxon>
        <taxon>Podocopida</taxon>
        <taxon>Cypridocopina</taxon>
        <taxon>Cypridoidea</taxon>
        <taxon>Cyprididae</taxon>
        <taxon>Notodromas</taxon>
    </lineage>
</organism>
<proteinExistence type="inferred from homology"/>
<gene>
    <name evidence="12" type="ORF">NMOB1V02_LOCUS2278</name>
</gene>
<comment type="subcellular location">
    <subcellularLocation>
        <location evidence="1">Endoplasmic reticulum membrane</location>
        <topology evidence="1">Multi-pass membrane protein</topology>
    </subcellularLocation>
</comment>
<keyword evidence="8 11" id="KW-1133">Transmembrane helix</keyword>
<evidence type="ECO:0000313" key="13">
    <source>
        <dbReference type="Proteomes" id="UP000678499"/>
    </source>
</evidence>
<feature type="transmembrane region" description="Helical" evidence="11">
    <location>
        <begin position="438"/>
        <end position="456"/>
    </location>
</feature>
<feature type="transmembrane region" description="Helical" evidence="11">
    <location>
        <begin position="53"/>
        <end position="72"/>
    </location>
</feature>
<dbReference type="UniPathway" id="UPA00230"/>
<dbReference type="EMBL" id="OA882289">
    <property type="protein sequence ID" value="CAD7274447.1"/>
    <property type="molecule type" value="Genomic_DNA"/>
</dbReference>
<dbReference type="EMBL" id="CAJPEX010000252">
    <property type="protein sequence ID" value="CAG0914599.1"/>
    <property type="molecule type" value="Genomic_DNA"/>
</dbReference>
<keyword evidence="13" id="KW-1185">Reference proteome</keyword>
<evidence type="ECO:0000256" key="5">
    <source>
        <dbReference type="ARBA" id="ARBA00022679"/>
    </source>
</evidence>
<comment type="similarity">
    <text evidence="3">Belongs to the membrane-bound acyltransferase family. Sterol o-acyltransferase subfamily.</text>
</comment>
<keyword evidence="9 11" id="KW-0472">Membrane</keyword>
<feature type="transmembrane region" description="Helical" evidence="11">
    <location>
        <begin position="172"/>
        <end position="194"/>
    </location>
</feature>
<dbReference type="PANTHER" id="PTHR10408">
    <property type="entry name" value="STEROL O-ACYLTRANSFERASE"/>
    <property type="match status" value="1"/>
</dbReference>
<dbReference type="InterPro" id="IPR004299">
    <property type="entry name" value="MBOAT_fam"/>
</dbReference>
<evidence type="ECO:0000256" key="9">
    <source>
        <dbReference type="ARBA" id="ARBA00023136"/>
    </source>
</evidence>
<evidence type="ECO:0000256" key="8">
    <source>
        <dbReference type="ARBA" id="ARBA00022989"/>
    </source>
</evidence>
<dbReference type="Pfam" id="PF03062">
    <property type="entry name" value="MBOAT"/>
    <property type="match status" value="1"/>
</dbReference>
<evidence type="ECO:0000256" key="11">
    <source>
        <dbReference type="SAM" id="Phobius"/>
    </source>
</evidence>
<keyword evidence="5" id="KW-0808">Transferase</keyword>
<dbReference type="GO" id="GO:0004144">
    <property type="term" value="F:diacylglycerol O-acyltransferase activity"/>
    <property type="evidence" value="ECO:0007669"/>
    <property type="project" value="UniProtKB-EC"/>
</dbReference>
<name>A0A7R9BIA0_9CRUS</name>
<sequence length="552" mass="63620">MKNDNNAENLLRRCKSVTNAEEIAHEEKIIRSQQPDSPCHLPRDSLFSWSSGFSNFTGFANLAYFLLLLGGLRLCLENLLKYGIRVDPSQWYIVLANQDGVFPSYYPSLLVLILGTNLQALFVLFVEKRLAQSRGSLDGFLLPFLQRLEIFSLVVYILVPVVAMYLDPDDFSLLGSTVVCGTFSVVFLKLWSYIQVNSWCRRNYAANAKRRRRRRSYSRGDRAISRREERLEDLKTKKIVGYPDNLTVGDLYYFLFSPTLCYELNFPRTERIRKRFLCKRIAEVVIGFHVTLGLFQQWIVPSVKNSLIPFSNMDFIHASERMLKLAIPNHLLWLVFFYVYFHGLMNIAGEVLMFADRDFYGDWWNSPNIGYFWRTWNLPVHRWAVRGCFGGFEEDLKGRKVSDEPQRFGGGRPVRIFRILPCLENFVQSQRATPNSIMIGYTLVAAVLAFSLVSWSSNGHTIEKRQAVDWQDTKGMIDAITKMFNGELNFPQYNPENLPKSSFDCGAQQHDGYYADVELECQVSDCDVSAFQRSAREQLFTGLSSRPLTSNN</sequence>
<keyword evidence="10" id="KW-0012">Acyltransferase</keyword>